<evidence type="ECO:0000313" key="1">
    <source>
        <dbReference type="EMBL" id="OPH61696.1"/>
    </source>
</evidence>
<keyword evidence="2" id="KW-1185">Reference proteome</keyword>
<comment type="caution">
    <text evidence="1">The sequence shown here is derived from an EMBL/GenBank/DDBJ whole genome shotgun (WGS) entry which is preliminary data.</text>
</comment>
<evidence type="ECO:0000313" key="2">
    <source>
        <dbReference type="Proteomes" id="UP000190626"/>
    </source>
</evidence>
<organism evidence="1 2">
    <name type="scientific">Paenibacillus ferrarius</name>
    <dbReference type="NCBI Taxonomy" id="1469647"/>
    <lineage>
        <taxon>Bacteria</taxon>
        <taxon>Bacillati</taxon>
        <taxon>Bacillota</taxon>
        <taxon>Bacilli</taxon>
        <taxon>Bacillales</taxon>
        <taxon>Paenibacillaceae</taxon>
        <taxon>Paenibacillus</taxon>
    </lineage>
</organism>
<protein>
    <submittedName>
        <fullName evidence="1">Uncharacterized protein</fullName>
    </submittedName>
</protein>
<gene>
    <name evidence="1" type="ORF">BC351_00190</name>
</gene>
<proteinExistence type="predicted"/>
<dbReference type="RefSeq" id="WP_079408692.1">
    <property type="nucleotide sequence ID" value="NZ_MBTG01000001.1"/>
</dbReference>
<name>A0A1V4HS54_9BACL</name>
<dbReference type="STRING" id="1469647.BC351_00190"/>
<dbReference type="OrthoDB" id="2621685at2"/>
<sequence>MGTKIKYIAVVEYNDRLTKTFKEIPFFCEEDRNPSIGDFVELFQDQGLEMEIVDFANMIFQPIDKSSTEIVSAKINRAFRDYTHNDIKRIRN</sequence>
<dbReference type="AlphaFoldDB" id="A0A1V4HS54"/>
<reference evidence="2" key="1">
    <citation type="submission" date="2016-07" db="EMBL/GenBank/DDBJ databases">
        <authorList>
            <person name="Florea S."/>
            <person name="Webb J.S."/>
            <person name="Jaromczyk J."/>
            <person name="Schardl C.L."/>
        </authorList>
    </citation>
    <scope>NUCLEOTIDE SEQUENCE [LARGE SCALE GENOMIC DNA]</scope>
    <source>
        <strain evidence="2">CY1</strain>
    </source>
</reference>
<dbReference type="EMBL" id="MBTG01000001">
    <property type="protein sequence ID" value="OPH61696.1"/>
    <property type="molecule type" value="Genomic_DNA"/>
</dbReference>
<dbReference type="Proteomes" id="UP000190626">
    <property type="component" value="Unassembled WGS sequence"/>
</dbReference>
<accession>A0A1V4HS54</accession>